<dbReference type="InterPro" id="IPR049712">
    <property type="entry name" value="Poly_export"/>
</dbReference>
<accession>A0A1N7P8M3</accession>
<keyword evidence="1" id="KW-0732">Signal</keyword>
<dbReference type="Gene3D" id="3.30.1950.10">
    <property type="entry name" value="wza like domain"/>
    <property type="match status" value="1"/>
</dbReference>
<dbReference type="Pfam" id="PF02563">
    <property type="entry name" value="Poly_export"/>
    <property type="match status" value="1"/>
</dbReference>
<dbReference type="AlphaFoldDB" id="A0A1N7P8M3"/>
<dbReference type="EMBL" id="FTOT01000005">
    <property type="protein sequence ID" value="SIT06942.1"/>
    <property type="molecule type" value="Genomic_DNA"/>
</dbReference>
<feature type="domain" description="Polysaccharide export protein N-terminal" evidence="2">
    <location>
        <begin position="57"/>
        <end position="137"/>
    </location>
</feature>
<dbReference type="PANTHER" id="PTHR33619">
    <property type="entry name" value="POLYSACCHARIDE EXPORT PROTEIN GFCE-RELATED"/>
    <property type="match status" value="1"/>
</dbReference>
<keyword evidence="4" id="KW-1185">Reference proteome</keyword>
<dbReference type="Proteomes" id="UP000186141">
    <property type="component" value="Unassembled WGS sequence"/>
</dbReference>
<gene>
    <name evidence="3" type="ORF">SAMN05421774_10551</name>
</gene>
<sequence length="346" mass="36295">MQGEILAGADKETRNIQVVPVARNNLASIAAWPVPPQAGMSFGGWPSGGVRGHATSSIAPGDALSVTIWDNEDNSLLTTTAQKSVQLTEVTVGNDGTIFVPYVGKVNVRGLSPDQARERVQSGVEAVLPSGQVQLSVKQGRLNTVDLVGGVSQAGSYPLPDRNFSVLSLISQGGGVSDALQNPIVKLVRGGRSYGISVSRLFAQPALDVSLIGGDKVIVEDDPRYFLALGAAGKQSTMPFPQDEVSALDAVSMIGGLSANRANPRGVLILREYAGNQVRLDGRGPDRTRVVFTVDLTTADGLFSARNFRIANGDLVLATESPVTSTRTVFGLVGQIFGLSDQLNSN</sequence>
<reference evidence="3 4" key="1">
    <citation type="submission" date="2017-01" db="EMBL/GenBank/DDBJ databases">
        <authorList>
            <person name="Mah S.A."/>
            <person name="Swanson W.J."/>
            <person name="Moy G.W."/>
            <person name="Vacquier V.D."/>
        </authorList>
    </citation>
    <scope>NUCLEOTIDE SEQUENCE [LARGE SCALE GENOMIC DNA]</scope>
    <source>
        <strain evidence="3 4">DSM 26375</strain>
    </source>
</reference>
<protein>
    <submittedName>
        <fullName evidence="3">Polysaccharide export outer membrane protein</fullName>
    </submittedName>
</protein>
<name>A0A1N7P8M3_9RHOB</name>
<proteinExistence type="predicted"/>
<dbReference type="InterPro" id="IPR003715">
    <property type="entry name" value="Poly_export_N"/>
</dbReference>
<dbReference type="GO" id="GO:0015159">
    <property type="term" value="F:polysaccharide transmembrane transporter activity"/>
    <property type="evidence" value="ECO:0007669"/>
    <property type="project" value="InterPro"/>
</dbReference>
<evidence type="ECO:0000313" key="3">
    <source>
        <dbReference type="EMBL" id="SIT06942.1"/>
    </source>
</evidence>
<dbReference type="PANTHER" id="PTHR33619:SF3">
    <property type="entry name" value="POLYSACCHARIDE EXPORT PROTEIN GFCE-RELATED"/>
    <property type="match status" value="1"/>
</dbReference>
<evidence type="ECO:0000259" key="2">
    <source>
        <dbReference type="Pfam" id="PF02563"/>
    </source>
</evidence>
<dbReference type="RefSeq" id="WP_229740523.1">
    <property type="nucleotide sequence ID" value="NZ_BMEH01000005.1"/>
</dbReference>
<dbReference type="Gene3D" id="3.10.560.10">
    <property type="entry name" value="Outer membrane lipoprotein wza domain like"/>
    <property type="match status" value="2"/>
</dbReference>
<evidence type="ECO:0000313" key="4">
    <source>
        <dbReference type="Proteomes" id="UP000186141"/>
    </source>
</evidence>
<dbReference type="STRING" id="1086013.SAMN05421774_10551"/>
<organism evidence="3 4">
    <name type="scientific">Gemmobacter megaterium</name>
    <dbReference type="NCBI Taxonomy" id="1086013"/>
    <lineage>
        <taxon>Bacteria</taxon>
        <taxon>Pseudomonadati</taxon>
        <taxon>Pseudomonadota</taxon>
        <taxon>Alphaproteobacteria</taxon>
        <taxon>Rhodobacterales</taxon>
        <taxon>Paracoccaceae</taxon>
        <taxon>Gemmobacter</taxon>
    </lineage>
</organism>
<evidence type="ECO:0000256" key="1">
    <source>
        <dbReference type="ARBA" id="ARBA00022729"/>
    </source>
</evidence>